<evidence type="ECO:0000313" key="6">
    <source>
        <dbReference type="Proteomes" id="UP000504632"/>
    </source>
</evidence>
<evidence type="ECO:0000256" key="4">
    <source>
        <dbReference type="SAM" id="MobiDB-lite"/>
    </source>
</evidence>
<feature type="domain" description="C1q" evidence="5">
    <location>
        <begin position="175"/>
        <end position="306"/>
    </location>
</feature>
<evidence type="ECO:0000256" key="2">
    <source>
        <dbReference type="ARBA" id="ARBA00022525"/>
    </source>
</evidence>
<dbReference type="SMART" id="SM00110">
    <property type="entry name" value="C1Q"/>
    <property type="match status" value="1"/>
</dbReference>
<keyword evidence="2" id="KW-0964">Secreted</keyword>
<dbReference type="GO" id="GO:0005581">
    <property type="term" value="C:collagen trimer"/>
    <property type="evidence" value="ECO:0007669"/>
    <property type="project" value="UniProtKB-KW"/>
</dbReference>
<comment type="subcellular location">
    <subcellularLocation>
        <location evidence="1">Secreted</location>
        <location evidence="1">Extracellular space</location>
        <location evidence="1">Extracellular matrix</location>
    </subcellularLocation>
</comment>
<dbReference type="Proteomes" id="UP000504632">
    <property type="component" value="Chromosome 4"/>
</dbReference>
<dbReference type="SUPFAM" id="SSF49842">
    <property type="entry name" value="TNF-like"/>
    <property type="match status" value="1"/>
</dbReference>
<name>A0A6J2V496_CHACN</name>
<dbReference type="AlphaFoldDB" id="A0A6J2V496"/>
<keyword evidence="3" id="KW-0272">Extracellular matrix</keyword>
<dbReference type="InterPro" id="IPR050392">
    <property type="entry name" value="Collagen/C1q_domain"/>
</dbReference>
<evidence type="ECO:0000256" key="1">
    <source>
        <dbReference type="ARBA" id="ARBA00004498"/>
    </source>
</evidence>
<dbReference type="PANTHER" id="PTHR15427:SF33">
    <property type="entry name" value="COLLAGEN IV NC1 DOMAIN-CONTAINING PROTEIN"/>
    <property type="match status" value="1"/>
</dbReference>
<dbReference type="Pfam" id="PF00386">
    <property type="entry name" value="C1q"/>
    <property type="match status" value="1"/>
</dbReference>
<organism evidence="6 7">
    <name type="scientific">Chanos chanos</name>
    <name type="common">Milkfish</name>
    <name type="synonym">Mugil chanos</name>
    <dbReference type="NCBI Taxonomy" id="29144"/>
    <lineage>
        <taxon>Eukaryota</taxon>
        <taxon>Metazoa</taxon>
        <taxon>Chordata</taxon>
        <taxon>Craniata</taxon>
        <taxon>Vertebrata</taxon>
        <taxon>Euteleostomi</taxon>
        <taxon>Actinopterygii</taxon>
        <taxon>Neopterygii</taxon>
        <taxon>Teleostei</taxon>
        <taxon>Ostariophysi</taxon>
        <taxon>Gonorynchiformes</taxon>
        <taxon>Chanidae</taxon>
        <taxon>Chanos</taxon>
    </lineage>
</organism>
<dbReference type="OrthoDB" id="6154955at2759"/>
<gene>
    <name evidence="7" type="primary">c1ql1</name>
</gene>
<accession>A0A6J2V496</accession>
<dbReference type="Gene3D" id="2.60.120.40">
    <property type="match status" value="1"/>
</dbReference>
<sequence length="306" mass="32576">MVSVNHVDDRADTGAENISDSSLSFLLIPTHSTSADWITSNSSHDFLSPPQTAADNVHQQRQVLESVSVQRRPVRGSSLSRLFVDGGVAMTWTEALFWALALTVTELDGAHSDPRPASCRLVCDPFHSQGITHDLATNGLVIPLSQSGGGPPGPAGPPGKAGPPGRPGPPGPGASTEGGVAFYAVLRDEFEKDEVLKFRDVLTNMGRGYDPGTGAFTCKSAGLYHFTYQVVKAGQRLQADLVINANKVVASAVAVDVLHTDTAGNSAIIQLREGDQVYVRLQTSGKTFQDSKNYFSTFSGHLLYEL</sequence>
<dbReference type="GeneID" id="115809173"/>
<feature type="compositionally biased region" description="Pro residues" evidence="4">
    <location>
        <begin position="151"/>
        <end position="172"/>
    </location>
</feature>
<dbReference type="InterPro" id="IPR008983">
    <property type="entry name" value="Tumour_necrosis_fac-like_dom"/>
</dbReference>
<dbReference type="InParanoid" id="A0A6J2V496"/>
<reference evidence="7" key="1">
    <citation type="submission" date="2025-08" db="UniProtKB">
        <authorList>
            <consortium name="RefSeq"/>
        </authorList>
    </citation>
    <scope>IDENTIFICATION</scope>
</reference>
<keyword evidence="6" id="KW-1185">Reference proteome</keyword>
<protein>
    <submittedName>
        <fullName evidence="7">Complement C1q-like protein 4</fullName>
    </submittedName>
</protein>
<dbReference type="RefSeq" id="XP_030626592.1">
    <property type="nucleotide sequence ID" value="XM_030770732.1"/>
</dbReference>
<feature type="region of interest" description="Disordered" evidence="4">
    <location>
        <begin position="141"/>
        <end position="174"/>
    </location>
</feature>
<evidence type="ECO:0000256" key="3">
    <source>
        <dbReference type="ARBA" id="ARBA00022530"/>
    </source>
</evidence>
<evidence type="ECO:0000259" key="5">
    <source>
        <dbReference type="PROSITE" id="PS50871"/>
    </source>
</evidence>
<dbReference type="PRINTS" id="PR00007">
    <property type="entry name" value="COMPLEMNTC1Q"/>
</dbReference>
<proteinExistence type="predicted"/>
<dbReference type="PANTHER" id="PTHR15427">
    <property type="entry name" value="EMILIN ELASTIN MICROFIBRIL INTERFACE-LOCATED PROTEIN ELASTIN MICROFIBRIL INTERFACER"/>
    <property type="match status" value="1"/>
</dbReference>
<dbReference type="PROSITE" id="PS50871">
    <property type="entry name" value="C1Q"/>
    <property type="match status" value="1"/>
</dbReference>
<dbReference type="CTD" id="10882"/>
<evidence type="ECO:0000313" key="7">
    <source>
        <dbReference type="RefSeq" id="XP_030626592.1"/>
    </source>
</evidence>
<dbReference type="InterPro" id="IPR001073">
    <property type="entry name" value="C1q_dom"/>
</dbReference>